<protein>
    <recommendedName>
        <fullName evidence="8">Phospholipase A2</fullName>
        <ecNumber evidence="8">3.1.1.4</ecNumber>
    </recommendedName>
</protein>
<dbReference type="SMART" id="SM00085">
    <property type="entry name" value="PA2c"/>
    <property type="match status" value="1"/>
</dbReference>
<dbReference type="GO" id="GO:0016042">
    <property type="term" value="P:lipid catabolic process"/>
    <property type="evidence" value="ECO:0007669"/>
    <property type="project" value="InterPro"/>
</dbReference>
<keyword evidence="8" id="KW-0378">Hydrolase</keyword>
<feature type="disulfide bond" evidence="6">
    <location>
        <begin position="179"/>
        <end position="190"/>
    </location>
</feature>
<dbReference type="EMBL" id="VYZN01000065">
    <property type="protein sequence ID" value="KAE9524660.1"/>
    <property type="molecule type" value="Genomic_DNA"/>
</dbReference>
<dbReference type="InterPro" id="IPR016090">
    <property type="entry name" value="PLA2-like_dom"/>
</dbReference>
<feature type="disulfide bond" evidence="6">
    <location>
        <begin position="130"/>
        <end position="146"/>
    </location>
</feature>
<dbReference type="PANTHER" id="PTHR11716">
    <property type="entry name" value="PHOSPHOLIPASE A2 FAMILY MEMBER"/>
    <property type="match status" value="1"/>
</dbReference>
<accession>A0A6G0T1Y3</accession>
<dbReference type="AlphaFoldDB" id="A0A6G0T1Y3"/>
<name>A0A6G0T1Y3_APHGL</name>
<comment type="caution">
    <text evidence="11">The sequence shown here is derived from an EMBL/GenBank/DDBJ whole genome shotgun (WGS) entry which is preliminary data.</text>
</comment>
<evidence type="ECO:0000259" key="10">
    <source>
        <dbReference type="SMART" id="SM00085"/>
    </source>
</evidence>
<dbReference type="GO" id="GO:0005509">
    <property type="term" value="F:calcium ion binding"/>
    <property type="evidence" value="ECO:0007669"/>
    <property type="project" value="InterPro"/>
</dbReference>
<evidence type="ECO:0000256" key="9">
    <source>
        <dbReference type="SAM" id="Phobius"/>
    </source>
</evidence>
<dbReference type="GO" id="GO:0004623">
    <property type="term" value="F:phospholipase A2 activity"/>
    <property type="evidence" value="ECO:0007669"/>
    <property type="project" value="UniProtKB-EC"/>
</dbReference>
<evidence type="ECO:0000256" key="2">
    <source>
        <dbReference type="ARBA" id="ARBA00022525"/>
    </source>
</evidence>
<evidence type="ECO:0000256" key="7">
    <source>
        <dbReference type="RuleBase" id="RU003654"/>
    </source>
</evidence>
<dbReference type="PANTHER" id="PTHR11716:SF107">
    <property type="entry name" value="PHOSPHOLIPASE A2"/>
    <property type="match status" value="1"/>
</dbReference>
<keyword evidence="9" id="KW-0812">Transmembrane</keyword>
<feature type="disulfide bond" evidence="6">
    <location>
        <begin position="145"/>
        <end position="199"/>
    </location>
</feature>
<feature type="binding site" evidence="5">
    <location>
        <position position="150"/>
    </location>
    <ligand>
        <name>Ca(2+)</name>
        <dbReference type="ChEBI" id="CHEBI:29108"/>
    </ligand>
</feature>
<sequence length="225" mass="25996">MWGILDKHTHHQSINQTDLQTCFLLRLHRQHLTNRKIRLTGIFHVFFFFFFADINTLARKIYHKNGTSVPIEIYVSYTNNPWGPSALLETGQSGGKDQYRPKRSVYQLYNMVVCATGCNPISYLGYGCYCGFLGSGSPVDPIDNCCKMHDWCYDSADCPMFLEYFTPYAWTCYNKKPLCSLGGGCSQRLCECDQQLAMCLRRFGCPTQKAICKTSPWRWFQNMLF</sequence>
<dbReference type="InterPro" id="IPR033113">
    <property type="entry name" value="PLA2_histidine"/>
</dbReference>
<dbReference type="PROSITE" id="PS00119">
    <property type="entry name" value="PA2_ASP"/>
    <property type="match status" value="1"/>
</dbReference>
<dbReference type="PROSITE" id="PS00118">
    <property type="entry name" value="PA2_HIS"/>
    <property type="match status" value="1"/>
</dbReference>
<dbReference type="SUPFAM" id="SSF48619">
    <property type="entry name" value="Phospholipase A2, PLA2"/>
    <property type="match status" value="1"/>
</dbReference>
<keyword evidence="9" id="KW-1133">Transmembrane helix</keyword>
<dbReference type="InterPro" id="IPR033112">
    <property type="entry name" value="PLA2_Asp_AS"/>
</dbReference>
<evidence type="ECO:0000256" key="4">
    <source>
        <dbReference type="PIRSR" id="PIRSR601211-1"/>
    </source>
</evidence>
<dbReference type="PRINTS" id="PR00389">
    <property type="entry name" value="PHPHLIPASEA2"/>
</dbReference>
<comment type="cofactor">
    <cofactor evidence="5">
        <name>Ca(2+)</name>
        <dbReference type="ChEBI" id="CHEBI:29108"/>
    </cofactor>
    <text evidence="5">Binds 1 Ca(2+) ion per subunit.</text>
</comment>
<dbReference type="InterPro" id="IPR001211">
    <property type="entry name" value="PLA2"/>
</dbReference>
<dbReference type="Gene3D" id="1.20.90.10">
    <property type="entry name" value="Phospholipase A2 domain"/>
    <property type="match status" value="1"/>
</dbReference>
<dbReference type="InterPro" id="IPR036444">
    <property type="entry name" value="PLipase_A2_dom_sf"/>
</dbReference>
<organism evidence="11 12">
    <name type="scientific">Aphis glycines</name>
    <name type="common">Soybean aphid</name>
    <dbReference type="NCBI Taxonomy" id="307491"/>
    <lineage>
        <taxon>Eukaryota</taxon>
        <taxon>Metazoa</taxon>
        <taxon>Ecdysozoa</taxon>
        <taxon>Arthropoda</taxon>
        <taxon>Hexapoda</taxon>
        <taxon>Insecta</taxon>
        <taxon>Pterygota</taxon>
        <taxon>Neoptera</taxon>
        <taxon>Paraneoptera</taxon>
        <taxon>Hemiptera</taxon>
        <taxon>Sternorrhyncha</taxon>
        <taxon>Aphidomorpha</taxon>
        <taxon>Aphidoidea</taxon>
        <taxon>Aphididae</taxon>
        <taxon>Aphidini</taxon>
        <taxon>Aphis</taxon>
        <taxon>Aphis</taxon>
    </lineage>
</organism>
<dbReference type="GO" id="GO:0050482">
    <property type="term" value="P:arachidonate secretion"/>
    <property type="evidence" value="ECO:0007669"/>
    <property type="project" value="InterPro"/>
</dbReference>
<feature type="disulfide bond" evidence="6">
    <location>
        <begin position="152"/>
        <end position="192"/>
    </location>
</feature>
<dbReference type="CDD" id="cd00125">
    <property type="entry name" value="PLA2c"/>
    <property type="match status" value="1"/>
</dbReference>
<dbReference type="Proteomes" id="UP000475862">
    <property type="component" value="Unassembled WGS sequence"/>
</dbReference>
<feature type="binding site" evidence="5">
    <location>
        <position position="131"/>
    </location>
    <ligand>
        <name>Ca(2+)</name>
        <dbReference type="ChEBI" id="CHEBI:29108"/>
    </ligand>
</feature>
<keyword evidence="2 8" id="KW-0964">Secreted</keyword>
<feature type="binding site" evidence="5">
    <location>
        <position position="129"/>
    </location>
    <ligand>
        <name>Ca(2+)</name>
        <dbReference type="ChEBI" id="CHEBI:29108"/>
    </ligand>
</feature>
<comment type="similarity">
    <text evidence="7">Belongs to the phospholipase A2 family.</text>
</comment>
<proteinExistence type="inferred from homology"/>
<evidence type="ECO:0000256" key="1">
    <source>
        <dbReference type="ARBA" id="ARBA00004613"/>
    </source>
</evidence>
<evidence type="ECO:0000313" key="12">
    <source>
        <dbReference type="Proteomes" id="UP000475862"/>
    </source>
</evidence>
<dbReference type="EC" id="3.1.1.4" evidence="8"/>
<dbReference type="GO" id="GO:0005576">
    <property type="term" value="C:extracellular region"/>
    <property type="evidence" value="ECO:0007669"/>
    <property type="project" value="UniProtKB-SubCell"/>
</dbReference>
<keyword evidence="9" id="KW-0472">Membrane</keyword>
<gene>
    <name evidence="11" type="ORF">AGLY_014710</name>
</gene>
<dbReference type="OrthoDB" id="5841574at2759"/>
<evidence type="ECO:0000256" key="3">
    <source>
        <dbReference type="ARBA" id="ARBA00023157"/>
    </source>
</evidence>
<evidence type="ECO:0000256" key="5">
    <source>
        <dbReference type="PIRSR" id="PIRSR601211-2"/>
    </source>
</evidence>
<dbReference type="GO" id="GO:0006644">
    <property type="term" value="P:phospholipid metabolic process"/>
    <property type="evidence" value="ECO:0007669"/>
    <property type="project" value="InterPro"/>
</dbReference>
<keyword evidence="5" id="KW-0479">Metal-binding</keyword>
<reference evidence="11 12" key="1">
    <citation type="submission" date="2019-08" db="EMBL/GenBank/DDBJ databases">
        <title>The genome of the soybean aphid Biotype 1, its phylome, world population structure and adaptation to the North American continent.</title>
        <authorList>
            <person name="Giordano R."/>
            <person name="Donthu R.K."/>
            <person name="Hernandez A.G."/>
            <person name="Wright C.L."/>
            <person name="Zimin A.V."/>
        </authorList>
    </citation>
    <scope>NUCLEOTIDE SEQUENCE [LARGE SCALE GENOMIC DNA]</scope>
    <source>
        <tissue evidence="11">Whole aphids</tissue>
    </source>
</reference>
<evidence type="ECO:0000256" key="8">
    <source>
        <dbReference type="RuleBase" id="RU361236"/>
    </source>
</evidence>
<evidence type="ECO:0000256" key="6">
    <source>
        <dbReference type="PIRSR" id="PIRSR601211-3"/>
    </source>
</evidence>
<feature type="domain" description="Phospholipase A2-like central" evidence="10">
    <location>
        <begin position="104"/>
        <end position="221"/>
    </location>
</feature>
<dbReference type="Pfam" id="PF00068">
    <property type="entry name" value="Phospholip_A2_1"/>
    <property type="match status" value="1"/>
</dbReference>
<comment type="subcellular location">
    <subcellularLocation>
        <location evidence="1 8">Secreted</location>
    </subcellularLocation>
</comment>
<keyword evidence="5 8" id="KW-0106">Calcium</keyword>
<keyword evidence="3 6" id="KW-1015">Disulfide bond</keyword>
<keyword evidence="8" id="KW-0443">Lipid metabolism</keyword>
<feature type="active site" evidence="4">
    <location>
        <position position="193"/>
    </location>
</feature>
<keyword evidence="12" id="KW-1185">Reference proteome</keyword>
<feature type="active site" evidence="4">
    <location>
        <position position="149"/>
    </location>
</feature>
<comment type="catalytic activity">
    <reaction evidence="8">
        <text>a 1,2-diacyl-sn-glycero-3-phosphocholine + H2O = a 1-acyl-sn-glycero-3-phosphocholine + a fatty acid + H(+)</text>
        <dbReference type="Rhea" id="RHEA:15801"/>
        <dbReference type="ChEBI" id="CHEBI:15377"/>
        <dbReference type="ChEBI" id="CHEBI:15378"/>
        <dbReference type="ChEBI" id="CHEBI:28868"/>
        <dbReference type="ChEBI" id="CHEBI:57643"/>
        <dbReference type="ChEBI" id="CHEBI:58168"/>
        <dbReference type="EC" id="3.1.1.4"/>
    </reaction>
</comment>
<feature type="transmembrane region" description="Helical" evidence="9">
    <location>
        <begin position="37"/>
        <end position="58"/>
    </location>
</feature>
<evidence type="ECO:0000313" key="11">
    <source>
        <dbReference type="EMBL" id="KAE9524660.1"/>
    </source>
</evidence>